<dbReference type="AlphaFoldDB" id="A0A5C6G2B4"/>
<dbReference type="InterPro" id="IPR011009">
    <property type="entry name" value="Kinase-like_dom_sf"/>
</dbReference>
<dbReference type="PROSITE" id="PS50011">
    <property type="entry name" value="PROTEIN_KINASE_DOM"/>
    <property type="match status" value="1"/>
</dbReference>
<dbReference type="Proteomes" id="UP000317257">
    <property type="component" value="Unassembled WGS sequence"/>
</dbReference>
<dbReference type="PANTHER" id="PTHR44167:SF30">
    <property type="entry name" value="PHOSPHORYLASE KINASE"/>
    <property type="match status" value="1"/>
</dbReference>
<accession>A0A5C6G2B4</accession>
<name>A0A5C6G2B4_METRR</name>
<dbReference type="GO" id="GO:0005524">
    <property type="term" value="F:ATP binding"/>
    <property type="evidence" value="ECO:0007669"/>
    <property type="project" value="InterPro"/>
</dbReference>
<evidence type="ECO:0000313" key="2">
    <source>
        <dbReference type="EMBL" id="TWU70588.1"/>
    </source>
</evidence>
<dbReference type="EMBL" id="SBHS01000072">
    <property type="protein sequence ID" value="TWU70588.1"/>
    <property type="molecule type" value="Genomic_DNA"/>
</dbReference>
<gene>
    <name evidence="2" type="ORF">ED733_001325</name>
</gene>
<dbReference type="PANTHER" id="PTHR44167">
    <property type="entry name" value="OVARIAN-SPECIFIC SERINE/THREONINE-PROTEIN KINASE LOK-RELATED"/>
    <property type="match status" value="1"/>
</dbReference>
<dbReference type="InterPro" id="IPR000719">
    <property type="entry name" value="Prot_kinase_dom"/>
</dbReference>
<dbReference type="SUPFAM" id="SSF56112">
    <property type="entry name" value="Protein kinase-like (PK-like)"/>
    <property type="match status" value="1"/>
</dbReference>
<evidence type="ECO:0000259" key="1">
    <source>
        <dbReference type="PROSITE" id="PS50011"/>
    </source>
</evidence>
<reference evidence="3" key="1">
    <citation type="submission" date="2018-12" db="EMBL/GenBank/DDBJ databases">
        <title>The complete genome of Metarhizium rileyi, a key fungal pathogen of Lepidoptera.</title>
        <authorList>
            <person name="Binneck E."/>
            <person name="Lastra C.C.L."/>
            <person name="Sosa-Gomez D.R."/>
        </authorList>
    </citation>
    <scope>NUCLEOTIDE SEQUENCE [LARGE SCALE GENOMIC DNA]</scope>
    <source>
        <strain evidence="3">Cep018-CH2</strain>
    </source>
</reference>
<dbReference type="Pfam" id="PF00069">
    <property type="entry name" value="Pkinase"/>
    <property type="match status" value="1"/>
</dbReference>
<dbReference type="GO" id="GO:0044773">
    <property type="term" value="P:mitotic DNA damage checkpoint signaling"/>
    <property type="evidence" value="ECO:0007669"/>
    <property type="project" value="TreeGrafter"/>
</dbReference>
<dbReference type="GO" id="GO:0004674">
    <property type="term" value="F:protein serine/threonine kinase activity"/>
    <property type="evidence" value="ECO:0007669"/>
    <property type="project" value="TreeGrafter"/>
</dbReference>
<comment type="caution">
    <text evidence="2">The sequence shown here is derived from an EMBL/GenBank/DDBJ whole genome shotgun (WGS) entry which is preliminary data.</text>
</comment>
<proteinExistence type="predicted"/>
<feature type="domain" description="Protein kinase" evidence="1">
    <location>
        <begin position="1"/>
        <end position="117"/>
    </location>
</feature>
<organism evidence="2 3">
    <name type="scientific">Metarhizium rileyi (strain RCEF 4871)</name>
    <name type="common">Nomuraea rileyi</name>
    <dbReference type="NCBI Taxonomy" id="1649241"/>
    <lineage>
        <taxon>Eukaryota</taxon>
        <taxon>Fungi</taxon>
        <taxon>Dikarya</taxon>
        <taxon>Ascomycota</taxon>
        <taxon>Pezizomycotina</taxon>
        <taxon>Sordariomycetes</taxon>
        <taxon>Hypocreomycetidae</taxon>
        <taxon>Hypocreales</taxon>
        <taxon>Clavicipitaceae</taxon>
        <taxon>Metarhizium</taxon>
    </lineage>
</organism>
<dbReference type="Gene3D" id="1.10.510.10">
    <property type="entry name" value="Transferase(Phosphotransferase) domain 1"/>
    <property type="match status" value="1"/>
</dbReference>
<sequence>MEYKHIVQLDHPHILKAYELVLAKDMTLPPWMIVEYIPLNLREALPDLDARSRLKVLTHLSSALYHMHELGITHRDVKPDNALVEMGEDEFTVKLADFGTSKHSVTGKMDTFTGTEI</sequence>
<protein>
    <recommendedName>
        <fullName evidence="1">Protein kinase domain-containing protein</fullName>
    </recommendedName>
</protein>
<dbReference type="GO" id="GO:0005634">
    <property type="term" value="C:nucleus"/>
    <property type="evidence" value="ECO:0007669"/>
    <property type="project" value="TreeGrafter"/>
</dbReference>
<evidence type="ECO:0000313" key="3">
    <source>
        <dbReference type="Proteomes" id="UP000317257"/>
    </source>
</evidence>